<keyword evidence="2" id="KW-1185">Reference proteome</keyword>
<organism evidence="1 2">
    <name type="scientific">Kipferlia bialata</name>
    <dbReference type="NCBI Taxonomy" id="797122"/>
    <lineage>
        <taxon>Eukaryota</taxon>
        <taxon>Metamonada</taxon>
        <taxon>Carpediemonas-like organisms</taxon>
        <taxon>Kipferlia</taxon>
    </lineage>
</organism>
<protein>
    <recommendedName>
        <fullName evidence="3">Galactose oxidase</fullName>
    </recommendedName>
</protein>
<evidence type="ECO:0000313" key="2">
    <source>
        <dbReference type="Proteomes" id="UP000265618"/>
    </source>
</evidence>
<dbReference type="InterPro" id="IPR011498">
    <property type="entry name" value="Kelch_2"/>
</dbReference>
<evidence type="ECO:0000313" key="1">
    <source>
        <dbReference type="EMBL" id="GIQ90976.1"/>
    </source>
</evidence>
<accession>A0A9K3D8Q3</accession>
<evidence type="ECO:0008006" key="3">
    <source>
        <dbReference type="Google" id="ProtNLM"/>
    </source>
</evidence>
<reference evidence="1 2" key="1">
    <citation type="journal article" date="2018" name="PLoS ONE">
        <title>The draft genome of Kipferlia bialata reveals reductive genome evolution in fornicate parasites.</title>
        <authorList>
            <person name="Tanifuji G."/>
            <person name="Takabayashi S."/>
            <person name="Kume K."/>
            <person name="Takagi M."/>
            <person name="Nakayama T."/>
            <person name="Kamikawa R."/>
            <person name="Inagaki Y."/>
            <person name="Hashimoto T."/>
        </authorList>
    </citation>
    <scope>NUCLEOTIDE SEQUENCE [LARGE SCALE GENOMIC DNA]</scope>
    <source>
        <strain evidence="1">NY0173</strain>
    </source>
</reference>
<dbReference type="EMBL" id="BDIP01006955">
    <property type="protein sequence ID" value="GIQ90976.1"/>
    <property type="molecule type" value="Genomic_DNA"/>
</dbReference>
<comment type="caution">
    <text evidence="1">The sequence shown here is derived from an EMBL/GenBank/DDBJ whole genome shotgun (WGS) entry which is preliminary data.</text>
</comment>
<dbReference type="SUPFAM" id="SSF117281">
    <property type="entry name" value="Kelch motif"/>
    <property type="match status" value="1"/>
</dbReference>
<proteinExistence type="predicted"/>
<dbReference type="OrthoDB" id="6482909at2759"/>
<dbReference type="Proteomes" id="UP000265618">
    <property type="component" value="Unassembled WGS sequence"/>
</dbReference>
<dbReference type="Pfam" id="PF07646">
    <property type="entry name" value="Kelch_2"/>
    <property type="match status" value="1"/>
</dbReference>
<dbReference type="InterPro" id="IPR015915">
    <property type="entry name" value="Kelch-typ_b-propeller"/>
</dbReference>
<name>A0A9K3D8Q3_9EUKA</name>
<dbReference type="Gene3D" id="2.120.10.80">
    <property type="entry name" value="Kelch-type beta propeller"/>
    <property type="match status" value="1"/>
</dbReference>
<dbReference type="AlphaFoldDB" id="A0A9K3D8Q3"/>
<gene>
    <name evidence="1" type="ORF">KIPB_013997</name>
</gene>
<feature type="non-terminal residue" evidence="1">
    <location>
        <position position="1"/>
    </location>
</feature>
<sequence>MTAHTCHSCQTGVREIYTRSSSCPHSHKPRIKVEPEVVFEAWPEPRFDHLAFELDGKMLIVGGIGEWGSRLDYWSFDPATRGWTCLGQAPITADSA</sequence>